<protein>
    <submittedName>
        <fullName evidence="1">Uncharacterized protein</fullName>
    </submittedName>
</protein>
<dbReference type="Proteomes" id="UP000593578">
    <property type="component" value="Unassembled WGS sequence"/>
</dbReference>
<reference evidence="1 2" key="1">
    <citation type="journal article" date="2019" name="Genome Biol. Evol.">
        <title>Insights into the evolution of the New World diploid cottons (Gossypium, subgenus Houzingenia) based on genome sequencing.</title>
        <authorList>
            <person name="Grover C.E."/>
            <person name="Arick M.A. 2nd"/>
            <person name="Thrash A."/>
            <person name="Conover J.L."/>
            <person name="Sanders W.S."/>
            <person name="Peterson D.G."/>
            <person name="Frelichowski J.E."/>
            <person name="Scheffler J.A."/>
            <person name="Scheffler B.E."/>
            <person name="Wendel J.F."/>
        </authorList>
    </citation>
    <scope>NUCLEOTIDE SEQUENCE [LARGE SCALE GENOMIC DNA]</scope>
    <source>
        <strain evidence="1">8</strain>
        <tissue evidence="1">Leaf</tissue>
    </source>
</reference>
<dbReference type="AlphaFoldDB" id="A0A7J8QN92"/>
<accession>A0A7J8QN92</accession>
<name>A0A7J8QN92_GOSRA</name>
<sequence length="96" mass="10449">MGACTESFWKVLLAIKKIKSKVEDRTVLRPIIQNIRDLVLGTLILDGRGTGDSRLNCNCGLGRLFTKRIGEAGSEMGRFLLVSIDVLALGSSLESI</sequence>
<gene>
    <name evidence="1" type="ORF">Gorai_003217</name>
</gene>
<comment type="caution">
    <text evidence="1">The sequence shown here is derived from an EMBL/GenBank/DDBJ whole genome shotgun (WGS) entry which is preliminary data.</text>
</comment>
<proteinExistence type="predicted"/>
<organism evidence="1 2">
    <name type="scientific">Gossypium raimondii</name>
    <name type="common">Peruvian cotton</name>
    <name type="synonym">Gossypium klotzschianum subsp. raimondii</name>
    <dbReference type="NCBI Taxonomy" id="29730"/>
    <lineage>
        <taxon>Eukaryota</taxon>
        <taxon>Viridiplantae</taxon>
        <taxon>Streptophyta</taxon>
        <taxon>Embryophyta</taxon>
        <taxon>Tracheophyta</taxon>
        <taxon>Spermatophyta</taxon>
        <taxon>Magnoliopsida</taxon>
        <taxon>eudicotyledons</taxon>
        <taxon>Gunneridae</taxon>
        <taxon>Pentapetalae</taxon>
        <taxon>rosids</taxon>
        <taxon>malvids</taxon>
        <taxon>Malvales</taxon>
        <taxon>Malvaceae</taxon>
        <taxon>Malvoideae</taxon>
        <taxon>Gossypium</taxon>
    </lineage>
</organism>
<dbReference type="EMBL" id="JABEZZ010000013">
    <property type="protein sequence ID" value="MBA0603057.1"/>
    <property type="molecule type" value="Genomic_DNA"/>
</dbReference>
<evidence type="ECO:0000313" key="2">
    <source>
        <dbReference type="Proteomes" id="UP000593578"/>
    </source>
</evidence>
<feature type="non-terminal residue" evidence="1">
    <location>
        <position position="96"/>
    </location>
</feature>
<evidence type="ECO:0000313" key="1">
    <source>
        <dbReference type="EMBL" id="MBA0603057.1"/>
    </source>
</evidence>